<keyword evidence="1" id="KW-0479">Metal-binding</keyword>
<dbReference type="InterPro" id="IPR011042">
    <property type="entry name" value="6-blade_b-propeller_TolB-like"/>
</dbReference>
<name>A0A8S3QVZ5_MYTED</name>
<evidence type="ECO:0000256" key="2">
    <source>
        <dbReference type="SAM" id="Coils"/>
    </source>
</evidence>
<keyword evidence="1" id="KW-0863">Zinc-finger</keyword>
<organism evidence="4 5">
    <name type="scientific">Mytilus edulis</name>
    <name type="common">Blue mussel</name>
    <dbReference type="NCBI Taxonomy" id="6550"/>
    <lineage>
        <taxon>Eukaryota</taxon>
        <taxon>Metazoa</taxon>
        <taxon>Spiralia</taxon>
        <taxon>Lophotrochozoa</taxon>
        <taxon>Mollusca</taxon>
        <taxon>Bivalvia</taxon>
        <taxon>Autobranchia</taxon>
        <taxon>Pteriomorphia</taxon>
        <taxon>Mytilida</taxon>
        <taxon>Mytiloidea</taxon>
        <taxon>Mytilidae</taxon>
        <taxon>Mytilinae</taxon>
        <taxon>Mytilus</taxon>
    </lineage>
</organism>
<dbReference type="Gene3D" id="2.120.10.30">
    <property type="entry name" value="TolB, C-terminal domain"/>
    <property type="match status" value="1"/>
</dbReference>
<feature type="domain" description="B box-type" evidence="3">
    <location>
        <begin position="29"/>
        <end position="79"/>
    </location>
</feature>
<accession>A0A8S3QVZ5</accession>
<keyword evidence="1" id="KW-0862">Zinc</keyword>
<dbReference type="CDD" id="cd19757">
    <property type="entry name" value="Bbox1"/>
    <property type="match status" value="1"/>
</dbReference>
<dbReference type="OrthoDB" id="6089885at2759"/>
<reference evidence="4" key="1">
    <citation type="submission" date="2021-03" db="EMBL/GenBank/DDBJ databases">
        <authorList>
            <person name="Bekaert M."/>
        </authorList>
    </citation>
    <scope>NUCLEOTIDE SEQUENCE</scope>
</reference>
<proteinExistence type="predicted"/>
<sequence length="592" mass="67252">MKKVQQAHIWHQLNNILFRFCKYDKMATERALNCGPCDYKHETNSAVKWCVDCTEALCSTCFDVHKGLKVLRNHNVIGIENQDTLQGIILDLPETQMCDKHDKASEYFCPLHDDIVCIKCIQTSHIHCDGWLPISEAADGVKSSVAKETINQDLEDVIRNVEDLIESHEQERISNQNVCKNLKDEASKVVQRVVQRVKDIETEFVSTIEVQQTDSSSKIGSRTIKFKDKLQSIKCLRNRLIGIEGYASDSQIFLSIRKISKELSEHTEEVKSVTEEPISILKELKFTAPVQSFLTEGTVLCHVQNDSKHLAFQPTQLKKVQSHVAASVYKLTIDKIELQKVVKIDIDPPESKGTKIWSAVILPNKQLFFKWSESNNFSIYTSAGEFVRYLSVEDNLSCNYMAIIDTNRLAFSYGTNKKVDFFNIHSQQSEKQIIFNQNIYGLSCDGDNLYVVGETVIFFVDLTDDRLRITSVPVSMDEVYFLSVNGDKLYYADNQNNTVYCCNKTGEEVWSFTNEVMKFPNGIATDNSGNTYVACETSHNVLVISADGKHYKEILNASDGLKEPRAIFYDKIENRLLVCNTLNGQVLLCTIK</sequence>
<protein>
    <recommendedName>
        <fullName evidence="3">B box-type domain-containing protein</fullName>
    </recommendedName>
</protein>
<evidence type="ECO:0000259" key="3">
    <source>
        <dbReference type="PROSITE" id="PS50119"/>
    </source>
</evidence>
<dbReference type="SUPFAM" id="SSF101898">
    <property type="entry name" value="NHL repeat"/>
    <property type="match status" value="1"/>
</dbReference>
<dbReference type="InterPro" id="IPR047153">
    <property type="entry name" value="TRIM45/56/19-like"/>
</dbReference>
<keyword evidence="2" id="KW-0175">Coiled coil</keyword>
<dbReference type="Proteomes" id="UP000683360">
    <property type="component" value="Unassembled WGS sequence"/>
</dbReference>
<dbReference type="PANTHER" id="PTHR25462">
    <property type="entry name" value="BONUS, ISOFORM C-RELATED"/>
    <property type="match status" value="1"/>
</dbReference>
<comment type="caution">
    <text evidence="4">The sequence shown here is derived from an EMBL/GenBank/DDBJ whole genome shotgun (WGS) entry which is preliminary data.</text>
</comment>
<dbReference type="PANTHER" id="PTHR25462:SF296">
    <property type="entry name" value="MEIOTIC P26, ISOFORM F"/>
    <property type="match status" value="1"/>
</dbReference>
<feature type="coiled-coil region" evidence="2">
    <location>
        <begin position="147"/>
        <end position="203"/>
    </location>
</feature>
<dbReference type="GO" id="GO:0008270">
    <property type="term" value="F:zinc ion binding"/>
    <property type="evidence" value="ECO:0007669"/>
    <property type="project" value="UniProtKB-KW"/>
</dbReference>
<evidence type="ECO:0000313" key="4">
    <source>
        <dbReference type="EMBL" id="CAG2198551.1"/>
    </source>
</evidence>
<dbReference type="PROSITE" id="PS50119">
    <property type="entry name" value="ZF_BBOX"/>
    <property type="match status" value="1"/>
</dbReference>
<dbReference type="Gene3D" id="3.30.160.60">
    <property type="entry name" value="Classic Zinc Finger"/>
    <property type="match status" value="1"/>
</dbReference>
<dbReference type="AlphaFoldDB" id="A0A8S3QVZ5"/>
<gene>
    <name evidence="4" type="ORF">MEDL_13288</name>
</gene>
<evidence type="ECO:0000256" key="1">
    <source>
        <dbReference type="PROSITE-ProRule" id="PRU00024"/>
    </source>
</evidence>
<dbReference type="EMBL" id="CAJPWZ010000685">
    <property type="protein sequence ID" value="CAG2198551.1"/>
    <property type="molecule type" value="Genomic_DNA"/>
</dbReference>
<keyword evidence="5" id="KW-1185">Reference proteome</keyword>
<evidence type="ECO:0000313" key="5">
    <source>
        <dbReference type="Proteomes" id="UP000683360"/>
    </source>
</evidence>
<dbReference type="SUPFAM" id="SSF57845">
    <property type="entry name" value="B-box zinc-binding domain"/>
    <property type="match status" value="1"/>
</dbReference>
<dbReference type="Gene3D" id="4.10.830.40">
    <property type="match status" value="1"/>
</dbReference>
<dbReference type="InterPro" id="IPR000315">
    <property type="entry name" value="Znf_B-box"/>
</dbReference>